<organism evidence="5 6">
    <name type="scientific">Flammeovirga kamogawensis</name>
    <dbReference type="NCBI Taxonomy" id="373891"/>
    <lineage>
        <taxon>Bacteria</taxon>
        <taxon>Pseudomonadati</taxon>
        <taxon>Bacteroidota</taxon>
        <taxon>Cytophagia</taxon>
        <taxon>Cytophagales</taxon>
        <taxon>Flammeovirgaceae</taxon>
        <taxon>Flammeovirga</taxon>
    </lineage>
</organism>
<dbReference type="InterPro" id="IPR001932">
    <property type="entry name" value="PPM-type_phosphatase-like_dom"/>
</dbReference>
<keyword evidence="2" id="KW-1133">Transmembrane helix</keyword>
<proteinExistence type="predicted"/>
<dbReference type="InterPro" id="IPR011990">
    <property type="entry name" value="TPR-like_helical_dom_sf"/>
</dbReference>
<accession>A0ABX8GXX2</accession>
<dbReference type="Gene3D" id="3.60.40.10">
    <property type="entry name" value="PPM-type phosphatase domain"/>
    <property type="match status" value="1"/>
</dbReference>
<evidence type="ECO:0000256" key="2">
    <source>
        <dbReference type="SAM" id="Phobius"/>
    </source>
</evidence>
<feature type="signal peptide" evidence="3">
    <location>
        <begin position="1"/>
        <end position="21"/>
    </location>
</feature>
<feature type="repeat" description="TPR" evidence="1">
    <location>
        <begin position="206"/>
        <end position="239"/>
    </location>
</feature>
<keyword evidence="2" id="KW-0812">Transmembrane</keyword>
<evidence type="ECO:0000313" key="6">
    <source>
        <dbReference type="Proteomes" id="UP000682802"/>
    </source>
</evidence>
<dbReference type="Proteomes" id="UP000682802">
    <property type="component" value="Chromosome 1"/>
</dbReference>
<dbReference type="EMBL" id="CP076128">
    <property type="protein sequence ID" value="QWG08183.1"/>
    <property type="molecule type" value="Genomic_DNA"/>
</dbReference>
<feature type="transmembrane region" description="Helical" evidence="2">
    <location>
        <begin position="363"/>
        <end position="385"/>
    </location>
</feature>
<dbReference type="InterPro" id="IPR036457">
    <property type="entry name" value="PPM-type-like_dom_sf"/>
</dbReference>
<gene>
    <name evidence="5" type="ORF">KM029_04385</name>
</gene>
<evidence type="ECO:0000256" key="1">
    <source>
        <dbReference type="PROSITE-ProRule" id="PRU00339"/>
    </source>
</evidence>
<dbReference type="SMART" id="SM00331">
    <property type="entry name" value="PP2C_SIG"/>
    <property type="match status" value="1"/>
</dbReference>
<dbReference type="Pfam" id="PF07228">
    <property type="entry name" value="SpoIIE"/>
    <property type="match status" value="1"/>
</dbReference>
<dbReference type="Pfam" id="PF13424">
    <property type="entry name" value="TPR_12"/>
    <property type="match status" value="2"/>
</dbReference>
<keyword evidence="1" id="KW-0802">TPR repeat</keyword>
<dbReference type="PROSITE" id="PS50005">
    <property type="entry name" value="TPR"/>
    <property type="match status" value="2"/>
</dbReference>
<keyword evidence="3" id="KW-0732">Signal</keyword>
<name>A0ABX8GXX2_9BACT</name>
<feature type="domain" description="PPM-type phosphatase" evidence="4">
    <location>
        <begin position="446"/>
        <end position="671"/>
    </location>
</feature>
<dbReference type="SUPFAM" id="SSF48452">
    <property type="entry name" value="TPR-like"/>
    <property type="match status" value="2"/>
</dbReference>
<evidence type="ECO:0000259" key="4">
    <source>
        <dbReference type="SMART" id="SM00331"/>
    </source>
</evidence>
<protein>
    <submittedName>
        <fullName evidence="5">Tetratricopeptide repeat protein</fullName>
    </submittedName>
</protein>
<evidence type="ECO:0000256" key="3">
    <source>
        <dbReference type="SAM" id="SignalP"/>
    </source>
</evidence>
<feature type="repeat" description="TPR" evidence="1">
    <location>
        <begin position="166"/>
        <end position="199"/>
    </location>
</feature>
<evidence type="ECO:0000313" key="5">
    <source>
        <dbReference type="EMBL" id="QWG08183.1"/>
    </source>
</evidence>
<dbReference type="RefSeq" id="WP_144075559.1">
    <property type="nucleotide sequence ID" value="NZ_CP076128.1"/>
</dbReference>
<sequence>MRNLLSILFILSSLMSFSKHTAEDKIPKFDSLITIFEAKNVSDSIRISAALELAWLHRNISPDNAYLYARISEDLSKANKMINQEILSISYGGIALRNKGEYQKAMKDFMRALDKSVAISSDEDQGYAHINIASVNIYQENFNEAVIHLEMAEIISKKLNDKRMQGYVMTNYGRVYQGTGLFKKAVDNFNDALNLRKEDNDIYGQVVTYSDFGKVYSEIGLYDEALVYLLKSLELNEENVDDSDKMVSTLTDIAFIYREKGDYDKANFYARKAADTSVRIGAKHMALNAFRELKNIARLKGYYKKALKYDDLIEAYQDTIFSEEVRMKLAELNVRYLVAQRVKENEILKKDQELNQIIIERQAIITISAFFLILILGLSIYFLTIENKNKRNINRKLQTQKSELEIQSTEIQRINHLLQAKSQDIMDSINYAKGIQKAILPNWSNVKQLLPNSFVFFQPRDIVSGDFYWFKMIDETKGVLIAADCTGHGVPGGFMSMVGETALEYIVESQKVYHPTSILEELHARLSSVLRQKNTGNMDGMDVAVCYIDKSASTLDFAGAGMSMTIVENKSHQIIKGSSRGVGGVSTFSSTETHTFEMGSDKMFFLYSDGFADQFGGTKGKKLKSPNFRKILEACYQIPVKDQKQFIKTQFDSWKGEEEQVDDVMVIGFTL</sequence>
<reference evidence="5 6" key="1">
    <citation type="submission" date="2021-05" db="EMBL/GenBank/DDBJ databases">
        <title>Comparative genomic studies on the polysaccharide-degrading batcterial strains of the Flammeovirga genus.</title>
        <authorList>
            <person name="Zewei F."/>
            <person name="Zheng Z."/>
            <person name="Yu L."/>
            <person name="Ruyue G."/>
            <person name="Yanhong M."/>
            <person name="Yuanyuan C."/>
            <person name="Jingyan G."/>
            <person name="Wenjun H."/>
        </authorList>
    </citation>
    <scope>NUCLEOTIDE SEQUENCE [LARGE SCALE GENOMIC DNA]</scope>
    <source>
        <strain evidence="5 6">YS10</strain>
    </source>
</reference>
<keyword evidence="6" id="KW-1185">Reference proteome</keyword>
<feature type="chain" id="PRO_5047467359" evidence="3">
    <location>
        <begin position="22"/>
        <end position="671"/>
    </location>
</feature>
<dbReference type="InterPro" id="IPR019734">
    <property type="entry name" value="TPR_rpt"/>
</dbReference>
<dbReference type="SMART" id="SM00028">
    <property type="entry name" value="TPR"/>
    <property type="match status" value="5"/>
</dbReference>
<keyword evidence="2" id="KW-0472">Membrane</keyword>
<dbReference type="PANTHER" id="PTHR10098">
    <property type="entry name" value="RAPSYN-RELATED"/>
    <property type="match status" value="1"/>
</dbReference>
<dbReference type="Gene3D" id="1.25.40.10">
    <property type="entry name" value="Tetratricopeptide repeat domain"/>
    <property type="match status" value="1"/>
</dbReference>